<evidence type="ECO:0000256" key="1">
    <source>
        <dbReference type="SAM" id="MobiDB-lite"/>
    </source>
</evidence>
<dbReference type="PANTHER" id="PTHR33416:SF20">
    <property type="entry name" value="NUCLEAR PORE COMPLEX PROTEIN NUP1"/>
    <property type="match status" value="1"/>
</dbReference>
<dbReference type="GO" id="GO:0005635">
    <property type="term" value="C:nuclear envelope"/>
    <property type="evidence" value="ECO:0007669"/>
    <property type="project" value="TreeGrafter"/>
</dbReference>
<dbReference type="GO" id="GO:0071763">
    <property type="term" value="P:nuclear membrane organization"/>
    <property type="evidence" value="ECO:0007669"/>
    <property type="project" value="TreeGrafter"/>
</dbReference>
<dbReference type="Proteomes" id="UP001055439">
    <property type="component" value="Chromosome 7"/>
</dbReference>
<feature type="region of interest" description="Disordered" evidence="1">
    <location>
        <begin position="1293"/>
        <end position="1326"/>
    </location>
</feature>
<proteinExistence type="predicted"/>
<feature type="region of interest" description="Disordered" evidence="1">
    <location>
        <begin position="753"/>
        <end position="808"/>
    </location>
</feature>
<feature type="compositionally biased region" description="Polar residues" evidence="1">
    <location>
        <begin position="769"/>
        <end position="781"/>
    </location>
</feature>
<evidence type="ECO:0000313" key="4">
    <source>
        <dbReference type="Proteomes" id="UP001055439"/>
    </source>
</evidence>
<dbReference type="EMBL" id="CP097509">
    <property type="protein sequence ID" value="URE20273.1"/>
    <property type="molecule type" value="Genomic_DNA"/>
</dbReference>
<keyword evidence="2" id="KW-0472">Membrane</keyword>
<keyword evidence="2" id="KW-0812">Transmembrane</keyword>
<evidence type="ECO:0000313" key="3">
    <source>
        <dbReference type="EMBL" id="URE20273.1"/>
    </source>
</evidence>
<dbReference type="PANTHER" id="PTHR33416">
    <property type="entry name" value="NUCLEAR PORE COMPLEX PROTEIN NUP1"/>
    <property type="match status" value="1"/>
</dbReference>
<dbReference type="OrthoDB" id="778586at2759"/>
<keyword evidence="4" id="KW-1185">Reference proteome</keyword>
<protein>
    <recommendedName>
        <fullName evidence="5">Nuclear pore complex protein NUP1</fullName>
    </recommendedName>
</protein>
<evidence type="ECO:0000256" key="2">
    <source>
        <dbReference type="SAM" id="Phobius"/>
    </source>
</evidence>
<feature type="compositionally biased region" description="Low complexity" evidence="1">
    <location>
        <begin position="755"/>
        <end position="768"/>
    </location>
</feature>
<organism evidence="3 4">
    <name type="scientific">Musa troglodytarum</name>
    <name type="common">fe'i banana</name>
    <dbReference type="NCBI Taxonomy" id="320322"/>
    <lineage>
        <taxon>Eukaryota</taxon>
        <taxon>Viridiplantae</taxon>
        <taxon>Streptophyta</taxon>
        <taxon>Embryophyta</taxon>
        <taxon>Tracheophyta</taxon>
        <taxon>Spermatophyta</taxon>
        <taxon>Magnoliopsida</taxon>
        <taxon>Liliopsida</taxon>
        <taxon>Zingiberales</taxon>
        <taxon>Musaceae</taxon>
        <taxon>Musa</taxon>
    </lineage>
</organism>
<feature type="transmembrane region" description="Helical" evidence="2">
    <location>
        <begin position="217"/>
        <end position="237"/>
    </location>
</feature>
<sequence>MHTETRYEYKYTYHGEDVNLKRLFFPPLSSARFPPSFYRNKTPKTSTFSPYFASIARRRPHLLCRGSIAILLMETPGYEGGIGGKLRRPPLRRLAATPYDRPPTAARGLVVQPSEPGGNGWLAKLVDPASRLITSSASRLFSSVFRKSLPTPSVDGALGEECFQSGQEGDEAASVELPAELQENKADCENNATNNSESNKVKEFEQLIKQKTFTRKVFFFLMLLIYLKYDFFTIGYASKTIISRDQFEHLTGILHSRTLDSDLPKPDKKLDEMTIPLPAKDIESSRPHEDITSPANVQAIDDQAASPVELAKAYMGSKFPNVSPSSLSWQRRHIFQEHKTVPCNSTHATKPFDLKGPRSVRFSGSAEIPDSVTPSSRDISAMYGMSCSPYYTGEGSSKRANAGLLPSKTPETTRQLGGRQVLKRRSSVLDNDFGSYGSIRRIRQKVATMTPSKKVRHPFLSGNHCFVPSTPFKKDVQDDSSLNQEPNFLDQQKRGNRISDSAVASVLPQSNQIENKIFQQLDKLVPLSKEKSPKIKDYPLDGSPANKHAFSKGQSLGNLKHILKKYKTIQKNNLVCLMLGISNSSFYKQEGVNALGENGPSTSISGVKSVSEADTMQKPAIKMSAPEDTQVNNMDASMDPSCQLKNGNEVKMSPEKPVRSSVIRTEGFPPRTSASIASSSSDFSKAADVKPLNDTVVNNGKGFTFPFASAPGISQPPSTPIIATPLVEKTVAQRGESVFPLFAFGSGDSSRLEFSSATTTGSSNATSGLENSKSNATTSALKGSKSDKGEGQITGNPSRSVGVVDSSDKSTMNNSIVFSFGNSCKESFPNGSLSSSSTSASVMTLPGRTASMIFSTTAPALASSSSSSSSSVAQIFSTVPSLLFGSTTSMVSTTSVPQSLAESNATNLEGSPLSLNCASTGTTAIFKFGGNSSTTLTADYQFSRADTNSVLAASTVPSISSTVSAASTLFSGSNSNQFAVAPTSTFTGASNSNQSAVVPTSTLSSASNSSQSVVAPTLTFSGASNSSQSAVDPTSTFSGASNSNCNLFLAQSNSLVSSVVDNSTKTSGSATGFIGTQTTQAKSGTSPFSMSSGSQFGSYSSPTFGMDVSSSFSPSSSHFGEATTSSKLFSSSSMFSFSGGAGFPSLGASSSFASAASSSVFGSTFQPSTTPAFGTVGSSPFSALAFGVPTSGSTPFVFGSSSPPGFSFSSAGANNSSSISSAHAAFDSRNSAVGFGPGTPGNDEMNVKDSMAEDPNLSAVGAIPPFGQPGTSSSLPVFGAPATQSASSVFQFGSQQNSSLPPGPSPFQAAGGQEFPQGGSFSLGTGGGDKSGRRIYNPDCCNPFGRGFVQSVLAMPFAGLIHYRLLQVFVESKIMYHDEHLNYCNNTILQAEHMESNFVFESS</sequence>
<keyword evidence="2" id="KW-1133">Transmembrane helix</keyword>
<evidence type="ECO:0008006" key="5">
    <source>
        <dbReference type="Google" id="ProtNLM"/>
    </source>
</evidence>
<accession>A0A9E7KH05</accession>
<gene>
    <name evidence="3" type="ORF">MUK42_10632</name>
</gene>
<reference evidence="3" key="1">
    <citation type="submission" date="2022-05" db="EMBL/GenBank/DDBJ databases">
        <title>The Musa troglodytarum L. genome provides insights into the mechanism of non-climacteric behaviour and enrichment of carotenoids.</title>
        <authorList>
            <person name="Wang J."/>
        </authorList>
    </citation>
    <scope>NUCLEOTIDE SEQUENCE</scope>
    <source>
        <tissue evidence="3">Leaf</tissue>
    </source>
</reference>
<name>A0A9E7KH05_9LILI</name>